<sequence length="42" mass="4987">MNEYQPPNIYALIRDKCCDYKKTKESKGEKNAIINEGYRTFI</sequence>
<evidence type="ECO:0000313" key="2">
    <source>
        <dbReference type="Proteomes" id="UP000618460"/>
    </source>
</evidence>
<accession>A0A917TVK6</accession>
<proteinExistence type="predicted"/>
<reference evidence="1" key="2">
    <citation type="submission" date="2020-09" db="EMBL/GenBank/DDBJ databases">
        <authorList>
            <person name="Sun Q."/>
            <person name="Zhou Y."/>
        </authorList>
    </citation>
    <scope>NUCLEOTIDE SEQUENCE</scope>
    <source>
        <strain evidence="1">CGMCC 1.6333</strain>
    </source>
</reference>
<dbReference type="Proteomes" id="UP000618460">
    <property type="component" value="Unassembled WGS sequence"/>
</dbReference>
<gene>
    <name evidence="1" type="ORF">GCM10011351_28220</name>
</gene>
<reference evidence="1" key="1">
    <citation type="journal article" date="2014" name="Int. J. Syst. Evol. Microbiol.">
        <title>Complete genome sequence of Corynebacterium casei LMG S-19264T (=DSM 44701T), isolated from a smear-ripened cheese.</title>
        <authorList>
            <consortium name="US DOE Joint Genome Institute (JGI-PGF)"/>
            <person name="Walter F."/>
            <person name="Albersmeier A."/>
            <person name="Kalinowski J."/>
            <person name="Ruckert C."/>
        </authorList>
    </citation>
    <scope>NUCLEOTIDE SEQUENCE</scope>
    <source>
        <strain evidence="1">CGMCC 1.6333</strain>
    </source>
</reference>
<organism evidence="1 2">
    <name type="scientific">Paraliobacillus quinghaiensis</name>
    <dbReference type="NCBI Taxonomy" id="470815"/>
    <lineage>
        <taxon>Bacteria</taxon>
        <taxon>Bacillati</taxon>
        <taxon>Bacillota</taxon>
        <taxon>Bacilli</taxon>
        <taxon>Bacillales</taxon>
        <taxon>Bacillaceae</taxon>
        <taxon>Paraliobacillus</taxon>
    </lineage>
</organism>
<keyword evidence="2" id="KW-1185">Reference proteome</keyword>
<dbReference type="EMBL" id="BMLG01000023">
    <property type="protein sequence ID" value="GGM40431.1"/>
    <property type="molecule type" value="Genomic_DNA"/>
</dbReference>
<evidence type="ECO:0000313" key="1">
    <source>
        <dbReference type="EMBL" id="GGM40431.1"/>
    </source>
</evidence>
<protein>
    <submittedName>
        <fullName evidence="1">Uncharacterized protein</fullName>
    </submittedName>
</protein>
<comment type="caution">
    <text evidence="1">The sequence shown here is derived from an EMBL/GenBank/DDBJ whole genome shotgun (WGS) entry which is preliminary data.</text>
</comment>
<dbReference type="AlphaFoldDB" id="A0A917TVK6"/>
<name>A0A917TVK6_9BACI</name>